<accession>A0ABP5IQG3</accession>
<evidence type="ECO:0000313" key="1">
    <source>
        <dbReference type="EMBL" id="GAA2102599.1"/>
    </source>
</evidence>
<protein>
    <submittedName>
        <fullName evidence="1">Uncharacterized protein</fullName>
    </submittedName>
</protein>
<dbReference type="Proteomes" id="UP001500897">
    <property type="component" value="Unassembled WGS sequence"/>
</dbReference>
<keyword evidence="2" id="KW-1185">Reference proteome</keyword>
<gene>
    <name evidence="1" type="ORF">GCM10009759_37270</name>
</gene>
<organism evidence="1 2">
    <name type="scientific">Kitasatospora saccharophila</name>
    <dbReference type="NCBI Taxonomy" id="407973"/>
    <lineage>
        <taxon>Bacteria</taxon>
        <taxon>Bacillati</taxon>
        <taxon>Actinomycetota</taxon>
        <taxon>Actinomycetes</taxon>
        <taxon>Kitasatosporales</taxon>
        <taxon>Streptomycetaceae</taxon>
        <taxon>Kitasatospora</taxon>
    </lineage>
</organism>
<reference evidence="2" key="1">
    <citation type="journal article" date="2019" name="Int. J. Syst. Evol. Microbiol.">
        <title>The Global Catalogue of Microorganisms (GCM) 10K type strain sequencing project: providing services to taxonomists for standard genome sequencing and annotation.</title>
        <authorList>
            <consortium name="The Broad Institute Genomics Platform"/>
            <consortium name="The Broad Institute Genome Sequencing Center for Infectious Disease"/>
            <person name="Wu L."/>
            <person name="Ma J."/>
        </authorList>
    </citation>
    <scope>NUCLEOTIDE SEQUENCE [LARGE SCALE GENOMIC DNA]</scope>
    <source>
        <strain evidence="2">JCM 14559</strain>
    </source>
</reference>
<evidence type="ECO:0000313" key="2">
    <source>
        <dbReference type="Proteomes" id="UP001500897"/>
    </source>
</evidence>
<name>A0ABP5IQG3_9ACTN</name>
<sequence>MKTAVADHVTKVDESNGMVNIYTDLTGELGSSDGDTAKLIVSAATDWATQEHKPLAEGAGLITVYNANGAILSNGNY</sequence>
<proteinExistence type="predicted"/>
<dbReference type="EMBL" id="BAAANS010000024">
    <property type="protein sequence ID" value="GAA2102599.1"/>
    <property type="molecule type" value="Genomic_DNA"/>
</dbReference>
<comment type="caution">
    <text evidence="1">The sequence shown here is derived from an EMBL/GenBank/DDBJ whole genome shotgun (WGS) entry which is preliminary data.</text>
</comment>